<evidence type="ECO:0000259" key="1">
    <source>
        <dbReference type="Pfam" id="PF12680"/>
    </source>
</evidence>
<accession>A0A919CLL9</accession>
<dbReference type="SUPFAM" id="SSF54427">
    <property type="entry name" value="NTF2-like"/>
    <property type="match status" value="1"/>
</dbReference>
<dbReference type="EMBL" id="BMYM01000002">
    <property type="protein sequence ID" value="GHD36327.1"/>
    <property type="molecule type" value="Genomic_DNA"/>
</dbReference>
<evidence type="ECO:0000313" key="3">
    <source>
        <dbReference type="Proteomes" id="UP000644693"/>
    </source>
</evidence>
<dbReference type="AlphaFoldDB" id="A0A919CLL9"/>
<gene>
    <name evidence="2" type="ORF">GCM10007053_24640</name>
</gene>
<dbReference type="InterPro" id="IPR037401">
    <property type="entry name" value="SnoaL-like"/>
</dbReference>
<reference evidence="2" key="2">
    <citation type="submission" date="2020-09" db="EMBL/GenBank/DDBJ databases">
        <authorList>
            <person name="Sun Q."/>
            <person name="Kim S."/>
        </authorList>
    </citation>
    <scope>NUCLEOTIDE SEQUENCE</scope>
    <source>
        <strain evidence="2">KCTC 23430</strain>
    </source>
</reference>
<dbReference type="RefSeq" id="WP_189478080.1">
    <property type="nucleotide sequence ID" value="NZ_BMYM01000002.1"/>
</dbReference>
<dbReference type="Gene3D" id="3.10.450.50">
    <property type="match status" value="1"/>
</dbReference>
<reference evidence="2" key="1">
    <citation type="journal article" date="2014" name="Int. J. Syst. Evol. Microbiol.">
        <title>Complete genome sequence of Corynebacterium casei LMG S-19264T (=DSM 44701T), isolated from a smear-ripened cheese.</title>
        <authorList>
            <consortium name="US DOE Joint Genome Institute (JGI-PGF)"/>
            <person name="Walter F."/>
            <person name="Albersmeier A."/>
            <person name="Kalinowski J."/>
            <person name="Ruckert C."/>
        </authorList>
    </citation>
    <scope>NUCLEOTIDE SEQUENCE</scope>
    <source>
        <strain evidence="2">KCTC 23430</strain>
    </source>
</reference>
<organism evidence="2 3">
    <name type="scientific">Parahalioglobus pacificus</name>
    <dbReference type="NCBI Taxonomy" id="930806"/>
    <lineage>
        <taxon>Bacteria</taxon>
        <taxon>Pseudomonadati</taxon>
        <taxon>Pseudomonadota</taxon>
        <taxon>Gammaproteobacteria</taxon>
        <taxon>Cellvibrionales</taxon>
        <taxon>Halieaceae</taxon>
        <taxon>Parahalioglobus</taxon>
    </lineage>
</organism>
<feature type="domain" description="SnoaL-like" evidence="1">
    <location>
        <begin position="28"/>
        <end position="116"/>
    </location>
</feature>
<evidence type="ECO:0000313" key="2">
    <source>
        <dbReference type="EMBL" id="GHD36327.1"/>
    </source>
</evidence>
<name>A0A919CLL9_9GAMM</name>
<dbReference type="Proteomes" id="UP000644693">
    <property type="component" value="Unassembled WGS sequence"/>
</dbReference>
<comment type="caution">
    <text evidence="2">The sequence shown here is derived from an EMBL/GenBank/DDBJ whole genome shotgun (WGS) entry which is preliminary data.</text>
</comment>
<sequence>MTTKSALEQEILSTYERYVTVRDAIDVGEDDWPSLADFYVEDAVYIDPAWGRQEGREAIRQFLVDSMAGLTGHGWSSPERWTMVDGHRLISQWDQVLGKKPEGGQWIVPGISILYYAGDGLFCYSHDMLNMRSVGEVLKAMAWQPPAVFNMPPKAPDWNTALPEAYAHLSSGTGA</sequence>
<protein>
    <recommendedName>
        <fullName evidence="1">SnoaL-like domain-containing protein</fullName>
    </recommendedName>
</protein>
<dbReference type="InterPro" id="IPR032710">
    <property type="entry name" value="NTF2-like_dom_sf"/>
</dbReference>
<dbReference type="Pfam" id="PF12680">
    <property type="entry name" value="SnoaL_2"/>
    <property type="match status" value="1"/>
</dbReference>
<keyword evidence="3" id="KW-1185">Reference proteome</keyword>
<proteinExistence type="predicted"/>